<organism evidence="1 2">
    <name type="scientific">Rathayibacter iranicus</name>
    <dbReference type="NCBI Taxonomy" id="59737"/>
    <lineage>
        <taxon>Bacteria</taxon>
        <taxon>Bacillati</taxon>
        <taxon>Actinomycetota</taxon>
        <taxon>Actinomycetes</taxon>
        <taxon>Micrococcales</taxon>
        <taxon>Microbacteriaceae</taxon>
        <taxon>Rathayibacter</taxon>
    </lineage>
</organism>
<evidence type="ECO:0000313" key="2">
    <source>
        <dbReference type="Proteomes" id="UP000283946"/>
    </source>
</evidence>
<dbReference type="EMBL" id="CP028130">
    <property type="protein sequence ID" value="AZZ54489.1"/>
    <property type="molecule type" value="Genomic_DNA"/>
</dbReference>
<dbReference type="KEGG" id="ria:C7V51_00235"/>
<dbReference type="InterPro" id="IPR043504">
    <property type="entry name" value="Peptidase_S1_PA_chymotrypsin"/>
</dbReference>
<dbReference type="InterPro" id="IPR009003">
    <property type="entry name" value="Peptidase_S1_PA"/>
</dbReference>
<dbReference type="SUPFAM" id="SSF50494">
    <property type="entry name" value="Trypsin-like serine proteases"/>
    <property type="match status" value="1"/>
</dbReference>
<name>A0AAD1AD59_9MICO</name>
<accession>A0AAD1AD59</accession>
<evidence type="ECO:0000313" key="1">
    <source>
        <dbReference type="EMBL" id="AZZ54489.1"/>
    </source>
</evidence>
<reference evidence="1 2" key="1">
    <citation type="submission" date="2018-03" db="EMBL/GenBank/DDBJ databases">
        <title>Bacteriophage NCPPB3778 and a type I-E CRISPR drive the evolution of the US Biological Select Agent, Rathayibacter toxicus.</title>
        <authorList>
            <person name="Davis E.W.II."/>
            <person name="Tabima J.F."/>
            <person name="Weisberg A.J."/>
            <person name="Dantas Lopes L."/>
            <person name="Wiseman M.S."/>
            <person name="Wiseman M.S."/>
            <person name="Pupko T."/>
            <person name="Belcher M.S."/>
            <person name="Sechler A.J."/>
            <person name="Tancos M.A."/>
            <person name="Schroeder B.K."/>
            <person name="Murray T.D."/>
            <person name="Luster D.G."/>
            <person name="Schneider W.L."/>
            <person name="Rogers E."/>
            <person name="Andreote F.D."/>
            <person name="Grunwald N.J."/>
            <person name="Putnam M.L."/>
            <person name="Chang J.H."/>
        </authorList>
    </citation>
    <scope>NUCLEOTIDE SEQUENCE [LARGE SCALE GENOMIC DNA]</scope>
    <source>
        <strain evidence="1 2">NCCPB 2253</strain>
    </source>
</reference>
<sequence length="289" mass="29613">MTLTSSARRTIALLLGICGLATLITLTPAVPAATAQSLRDQIPIVAGTALEVQGGRLCTAGAVLRSRNWFSRASPIGSATRYLAIPEHCADQGNTIKVGGEVVGTVTWVSSHYDLAIVMIPPSRVQRPICSGASQLHHCTIPPTTPKAVGRIVLNRGSTQQAVPVPGAGIAAVGEHFCTSGAVSFVNCAFEVADTATAGLPPGELAARTTNGIALQPGDSGGPVANVSGRLYGIIISQGEDDYRDIIGYLPMDTIFRDLGYDYALAPSVVEAPGASGADRGAPGCGLGR</sequence>
<protein>
    <submittedName>
        <fullName evidence="1">Uncharacterized protein</fullName>
    </submittedName>
</protein>
<dbReference type="Gene3D" id="2.40.10.10">
    <property type="entry name" value="Trypsin-like serine proteases"/>
    <property type="match status" value="2"/>
</dbReference>
<dbReference type="AlphaFoldDB" id="A0AAD1AD59"/>
<proteinExistence type="predicted"/>
<dbReference type="Proteomes" id="UP000283946">
    <property type="component" value="Chromosome"/>
</dbReference>
<dbReference type="RefSeq" id="WP_104354065.1">
    <property type="nucleotide sequence ID" value="NZ_CP028130.1"/>
</dbReference>
<gene>
    <name evidence="1" type="ORF">C7V51_00235</name>
</gene>